<dbReference type="EMBL" id="MCGR01000001">
    <property type="protein sequence ID" value="ORY92596.1"/>
    <property type="molecule type" value="Genomic_DNA"/>
</dbReference>
<feature type="region of interest" description="Disordered" evidence="1">
    <location>
        <begin position="119"/>
        <end position="138"/>
    </location>
</feature>
<feature type="region of interest" description="Disordered" evidence="1">
    <location>
        <begin position="548"/>
        <end position="586"/>
    </location>
</feature>
<comment type="caution">
    <text evidence="3">The sequence shown here is derived from an EMBL/GenBank/DDBJ whole genome shotgun (WGS) entry which is preliminary data.</text>
</comment>
<feature type="compositionally biased region" description="Low complexity" evidence="1">
    <location>
        <begin position="1417"/>
        <end position="1434"/>
    </location>
</feature>
<feature type="compositionally biased region" description="Basic and acidic residues" evidence="1">
    <location>
        <begin position="184"/>
        <end position="195"/>
    </location>
</feature>
<feature type="compositionally biased region" description="Basic and acidic residues" evidence="1">
    <location>
        <begin position="1449"/>
        <end position="1461"/>
    </location>
</feature>
<feature type="compositionally biased region" description="Acidic residues" evidence="1">
    <location>
        <begin position="1206"/>
        <end position="1228"/>
    </location>
</feature>
<feature type="compositionally biased region" description="Polar residues" evidence="1">
    <location>
        <begin position="1385"/>
        <end position="1411"/>
    </location>
</feature>
<feature type="compositionally biased region" description="Basic residues" evidence="1">
    <location>
        <begin position="1555"/>
        <end position="1564"/>
    </location>
</feature>
<feature type="region of interest" description="Disordered" evidence="1">
    <location>
        <begin position="622"/>
        <end position="1596"/>
    </location>
</feature>
<feature type="compositionally biased region" description="Polar residues" evidence="1">
    <location>
        <begin position="247"/>
        <end position="259"/>
    </location>
</feature>
<feature type="compositionally biased region" description="Low complexity" evidence="1">
    <location>
        <begin position="1363"/>
        <end position="1375"/>
    </location>
</feature>
<feature type="compositionally biased region" description="Acidic residues" evidence="1">
    <location>
        <begin position="196"/>
        <end position="206"/>
    </location>
</feature>
<accession>A0A1Y2G3S8</accession>
<feature type="compositionally biased region" description="Basic and acidic residues" evidence="1">
    <location>
        <begin position="696"/>
        <end position="710"/>
    </location>
</feature>
<evidence type="ECO:0000259" key="2">
    <source>
        <dbReference type="Pfam" id="PF09133"/>
    </source>
</evidence>
<evidence type="ECO:0000313" key="4">
    <source>
        <dbReference type="Proteomes" id="UP000193467"/>
    </source>
</evidence>
<feature type="compositionally biased region" description="Low complexity" evidence="1">
    <location>
        <begin position="792"/>
        <end position="808"/>
    </location>
</feature>
<feature type="compositionally biased region" description="Low complexity" evidence="1">
    <location>
        <begin position="998"/>
        <end position="1013"/>
    </location>
</feature>
<feature type="compositionally biased region" description="Low complexity" evidence="1">
    <location>
        <begin position="634"/>
        <end position="647"/>
    </location>
</feature>
<feature type="compositionally biased region" description="Basic and acidic residues" evidence="1">
    <location>
        <begin position="767"/>
        <end position="780"/>
    </location>
</feature>
<keyword evidence="4" id="KW-1185">Reference proteome</keyword>
<feature type="compositionally biased region" description="Polar residues" evidence="1">
    <location>
        <begin position="813"/>
        <end position="827"/>
    </location>
</feature>
<evidence type="ECO:0000256" key="1">
    <source>
        <dbReference type="SAM" id="MobiDB-lite"/>
    </source>
</evidence>
<protein>
    <recommendedName>
        <fullName evidence="2">SANTA domain-containing protein</fullName>
    </recommendedName>
</protein>
<evidence type="ECO:0000313" key="3">
    <source>
        <dbReference type="EMBL" id="ORY92596.1"/>
    </source>
</evidence>
<feature type="compositionally biased region" description="Low complexity" evidence="1">
    <location>
        <begin position="476"/>
        <end position="488"/>
    </location>
</feature>
<feature type="compositionally biased region" description="Basic residues" evidence="1">
    <location>
        <begin position="1259"/>
        <end position="1271"/>
    </location>
</feature>
<feature type="compositionally biased region" description="Low complexity" evidence="1">
    <location>
        <begin position="1569"/>
        <end position="1586"/>
    </location>
</feature>
<proteinExistence type="predicted"/>
<feature type="compositionally biased region" description="Pro residues" evidence="1">
    <location>
        <begin position="1059"/>
        <end position="1077"/>
    </location>
</feature>
<feature type="compositionally biased region" description="Basic residues" evidence="1">
    <location>
        <begin position="1303"/>
        <end position="1318"/>
    </location>
</feature>
<name>A0A1Y2G3S8_9BASI</name>
<feature type="region of interest" description="Disordered" evidence="1">
    <location>
        <begin position="382"/>
        <end position="412"/>
    </location>
</feature>
<feature type="compositionally biased region" description="Basic and acidic residues" evidence="1">
    <location>
        <begin position="722"/>
        <end position="732"/>
    </location>
</feature>
<feature type="compositionally biased region" description="Polar residues" evidence="1">
    <location>
        <begin position="939"/>
        <end position="949"/>
    </location>
</feature>
<feature type="domain" description="SANTA" evidence="2">
    <location>
        <begin position="5"/>
        <end position="95"/>
    </location>
</feature>
<feature type="compositionally biased region" description="Basic residues" evidence="1">
    <location>
        <begin position="1528"/>
        <end position="1543"/>
    </location>
</feature>
<dbReference type="InParanoid" id="A0A1Y2G3S8"/>
<organism evidence="3 4">
    <name type="scientific">Leucosporidium creatinivorum</name>
    <dbReference type="NCBI Taxonomy" id="106004"/>
    <lineage>
        <taxon>Eukaryota</taxon>
        <taxon>Fungi</taxon>
        <taxon>Dikarya</taxon>
        <taxon>Basidiomycota</taxon>
        <taxon>Pucciniomycotina</taxon>
        <taxon>Microbotryomycetes</taxon>
        <taxon>Leucosporidiales</taxon>
        <taxon>Leucosporidium</taxon>
    </lineage>
</organism>
<dbReference type="Proteomes" id="UP000193467">
    <property type="component" value="Unassembled WGS sequence"/>
</dbReference>
<dbReference type="InterPro" id="IPR015216">
    <property type="entry name" value="SANTA"/>
</dbReference>
<dbReference type="Pfam" id="PF09133">
    <property type="entry name" value="SANTA"/>
    <property type="match status" value="1"/>
</dbReference>
<feature type="compositionally biased region" description="Acidic residues" evidence="1">
    <location>
        <begin position="1504"/>
        <end position="1524"/>
    </location>
</feature>
<feature type="compositionally biased region" description="Low complexity" evidence="1">
    <location>
        <begin position="1020"/>
        <end position="1034"/>
    </location>
</feature>
<sequence>MSERILLHDWFFTFQLLDDTWTVIAWGRGHASSSTSRAPLRPHAVAKRISLQEFVKEDGALVELVGPYDTERAKQAGVPAPVMTGFRQGIPPAWDMLLGLADSIYSVETLPLALLPPGASRPPSPALSPQHEPATLDSDDEALPASLFNFGTGYTRPQGAPSTIKQLAAVLDLRKEPEFDEEEPERRKDRDADYHEDAEEEEEEVDFADRANGASHDGVNGSTTLEQNHDRHDPPPIPDLLSSPLSNGNHAAPTTSARLASSPPLEPEAALRSSEEEKLPSTAEAPQPALVEPSPIDEALSLPQGSAPTSQDDHTLPHLPSPHVATPPPDVRLTKIPPTPSDAAKQPQSAATAPVAEQTSTEPSVKAGVTEDEVAQVVVSGAASVDGTDGSLAQAVKDGGSELIGSSRAEDIEPEVAASEAIVEQQEQQEQHEEGEVVLDMPPQPMSFLDTLEAFVATSPGPSDNLELYHNPSPVPSATSAAPHSPASLGAPFAFASKPDADPSATLTPAHQPSFVDEFADKTPMDVDMTDAEPQGPVKAVAIDEAEVVPATPPRDPEPQVVPESPGAHRPSTPPPVAAFLGSDVSPQFEPTMTSFGALYQDSEVDSVDNFANDVVQFIADDAEGRGGQLRGRSATAETASEVAVEESLLRDRWDSGAGNDLDVVEEEPRSSQAVQEQEEIVAESPRSSPAPELEIAPKQEPEEHDDEPRATPQPRPLEQPLEDRPLDDQPRIDQPSGPSAEQPPQQPPQQPLDQQPLDQKPLLSERPNEDQDLEERPTEEQAQEAQASVDASASPIPRSPSPQQRPAVAEQPKSTTPIDANVASEQQHTHTPRVSAADFAALYRDDTAEPSAFDEGSPAPVLTSERMEDDAIPPTFHQPHLVDGTLEESAEGPISRGQASTTDDDSSVRPAGLLSLLATVDPTDTEDNAGAVDYIPSRRSSPVPTDTPSLAPAAAIVEQPPATPAKKLKSLRKSASFAVEVEVPALKKGSKPPPSPAAKLASPRKAALASPRSPKKGVATVASPHQAASAASALTDPRAPLKTSVEQPAESTKLIAQAPPPRPPPHATPPPTAAPPRPRHATASPRKPKMEPYVDIVVRRRARPTPAQSSRPHAPSTRLAPDSQSVVAETEPESLLKANVEAEVKTRPKVGAQNELSPPTLVKTAAPASPLRPQSTQDGEEVVRLVVQPSGKSKGKRRARVVESYGEEDALVQIEPAEEAIAEEQEGADIPSGERPVVDNRSPSLGPPSDINSSPVKSSRKRSRPTKRPTRVVDSEDEAEKEVSPVLEAPRERSSSPEQPRPQKRVKSGKKKGKGKVKAVVFDDEEEDGDSEAHAREQDPTRDAEDVDDEDDDFTLGPLGPSTSSLKSRTSASTPRSIAISRALNPSSRRASLPSTTSRSRSQPNKTTPANKRRSSTITAASARPATPSSVVSDSQASGNGRPQRARKSTEGWWRLDRALESLQSGKKRAATEEVAEDAEDEGARGRSNGRSGGKKKARMVVEDSEEEGAADEDEVEVDEEIEVPVKRKTKSSSARKSKSKSKAPSPPAPSPKPKPKPPRPHRTQPTNLSSHSTTKGSSKSNGSLPRWADGASWEGLGEVRVAREAKEDGWSFSD</sequence>
<gene>
    <name evidence="3" type="ORF">BCR35DRAFT_348965</name>
</gene>
<feature type="compositionally biased region" description="Low complexity" evidence="1">
    <location>
        <begin position="752"/>
        <end position="763"/>
    </location>
</feature>
<dbReference type="STRING" id="106004.A0A1Y2G3S8"/>
<feature type="compositionally biased region" description="Polar residues" evidence="1">
    <location>
        <begin position="346"/>
        <end position="363"/>
    </location>
</feature>
<feature type="compositionally biased region" description="Acidic residues" evidence="1">
    <location>
        <begin position="1346"/>
        <end position="1355"/>
    </location>
</feature>
<feature type="region of interest" description="Disordered" evidence="1">
    <location>
        <begin position="457"/>
        <end position="533"/>
    </location>
</feature>
<reference evidence="3 4" key="1">
    <citation type="submission" date="2016-07" db="EMBL/GenBank/DDBJ databases">
        <title>Pervasive Adenine N6-methylation of Active Genes in Fungi.</title>
        <authorList>
            <consortium name="DOE Joint Genome Institute"/>
            <person name="Mondo S.J."/>
            <person name="Dannebaum R.O."/>
            <person name="Kuo R.C."/>
            <person name="Labutti K."/>
            <person name="Haridas S."/>
            <person name="Kuo A."/>
            <person name="Salamov A."/>
            <person name="Ahrendt S.R."/>
            <person name="Lipzen A."/>
            <person name="Sullivan W."/>
            <person name="Andreopoulos W.B."/>
            <person name="Clum A."/>
            <person name="Lindquist E."/>
            <person name="Daum C."/>
            <person name="Ramamoorthy G.K."/>
            <person name="Gryganskyi A."/>
            <person name="Culley D."/>
            <person name="Magnuson J.K."/>
            <person name="James T.Y."/>
            <person name="O'Malley M.A."/>
            <person name="Stajich J.E."/>
            <person name="Spatafora J.W."/>
            <person name="Visel A."/>
            <person name="Grigoriev I.V."/>
        </authorList>
    </citation>
    <scope>NUCLEOTIDE SEQUENCE [LARGE SCALE GENOMIC DNA]</scope>
    <source>
        <strain evidence="3 4">62-1032</strain>
    </source>
</reference>
<feature type="region of interest" description="Disordered" evidence="1">
    <location>
        <begin position="174"/>
        <end position="369"/>
    </location>
</feature>
<feature type="compositionally biased region" description="Basic and acidic residues" evidence="1">
    <location>
        <begin position="1332"/>
        <end position="1345"/>
    </location>
</feature>